<dbReference type="Proteomes" id="UP000672027">
    <property type="component" value="Chromosome"/>
</dbReference>
<evidence type="ECO:0000256" key="1">
    <source>
        <dbReference type="SAM" id="MobiDB-lite"/>
    </source>
</evidence>
<feature type="chain" id="PRO_5047113273" evidence="2">
    <location>
        <begin position="25"/>
        <end position="145"/>
    </location>
</feature>
<organism evidence="3 4">
    <name type="scientific">Candidatus Thiothrix anitrata</name>
    <dbReference type="NCBI Taxonomy" id="2823902"/>
    <lineage>
        <taxon>Bacteria</taxon>
        <taxon>Pseudomonadati</taxon>
        <taxon>Pseudomonadota</taxon>
        <taxon>Gammaproteobacteria</taxon>
        <taxon>Thiotrichales</taxon>
        <taxon>Thiotrichaceae</taxon>
        <taxon>Thiothrix</taxon>
    </lineage>
</organism>
<protein>
    <submittedName>
        <fullName evidence="3">Uncharacterized protein</fullName>
    </submittedName>
</protein>
<feature type="compositionally biased region" description="Basic and acidic residues" evidence="1">
    <location>
        <begin position="110"/>
        <end position="123"/>
    </location>
</feature>
<evidence type="ECO:0000256" key="2">
    <source>
        <dbReference type="SAM" id="SignalP"/>
    </source>
</evidence>
<evidence type="ECO:0000313" key="4">
    <source>
        <dbReference type="Proteomes" id="UP000672027"/>
    </source>
</evidence>
<name>A0ABX7X450_9GAMM</name>
<evidence type="ECO:0000313" key="3">
    <source>
        <dbReference type="EMBL" id="QTR50586.1"/>
    </source>
</evidence>
<dbReference type="RefSeq" id="WP_210228246.1">
    <property type="nucleotide sequence ID" value="NZ_CP072800.1"/>
</dbReference>
<keyword evidence="2" id="KW-0732">Signal</keyword>
<reference evidence="3 4" key="1">
    <citation type="submission" date="2021-04" db="EMBL/GenBank/DDBJ databases">
        <title>Genomics, taxonomy and metabolism of representatives of sulfur bacteria of the genus Thiothrix: Thiothrix fructosivorans QT, Thiothrix unzii A1T and three new species, Thiothrix subterranea sp. nov., Thiothrix litoralis sp. nov. and 'Candidatus Thiothrix anitrata' sp. nov.</title>
        <authorList>
            <person name="Ravin N.V."/>
            <person name="Smolyakov D."/>
            <person name="Rudenko T.S."/>
            <person name="Mardanov A.V."/>
            <person name="Beletsky A.V."/>
            <person name="Markov N.D."/>
            <person name="Fomenkov A.I."/>
            <person name="Roberts R.J."/>
            <person name="Karnachuk O.V."/>
            <person name="Novikov A."/>
            <person name="Grabovich M.Y."/>
        </authorList>
    </citation>
    <scope>NUCLEOTIDE SEQUENCE [LARGE SCALE GENOMIC DNA]</scope>
    <source>
        <strain evidence="3 4">A52</strain>
    </source>
</reference>
<feature type="signal peptide" evidence="2">
    <location>
        <begin position="1"/>
        <end position="24"/>
    </location>
</feature>
<sequence length="145" mass="16400">MKTFTLISGTLLAGLLFASGSAMAEPTHRHGGFSGINTVQLDRNIDRGVRSGDLTRAEEKTLRTGLRSLVNAVHLAKKDNRITARERANLERKESQLKRSIYRLSNNRDVASRDHRNNRDHRSYNNNRAPQPHVVIAPMPVRTHR</sequence>
<proteinExistence type="predicted"/>
<feature type="region of interest" description="Disordered" evidence="1">
    <location>
        <begin position="106"/>
        <end position="145"/>
    </location>
</feature>
<keyword evidence="4" id="KW-1185">Reference proteome</keyword>
<gene>
    <name evidence="3" type="ORF">J8380_03175</name>
</gene>
<dbReference type="EMBL" id="CP072800">
    <property type="protein sequence ID" value="QTR50586.1"/>
    <property type="molecule type" value="Genomic_DNA"/>
</dbReference>
<accession>A0ABX7X450</accession>